<organism evidence="1">
    <name type="scientific">uncultured Caudovirales phage</name>
    <dbReference type="NCBI Taxonomy" id="2100421"/>
    <lineage>
        <taxon>Viruses</taxon>
        <taxon>Duplodnaviria</taxon>
        <taxon>Heunggongvirae</taxon>
        <taxon>Uroviricota</taxon>
        <taxon>Caudoviricetes</taxon>
        <taxon>Peduoviridae</taxon>
        <taxon>Maltschvirus</taxon>
        <taxon>Maltschvirus maltsch</taxon>
    </lineage>
</organism>
<proteinExistence type="predicted"/>
<accession>A0A6J5MDL0</accession>
<name>A0A6J5MDL0_9CAUD</name>
<protein>
    <submittedName>
        <fullName evidence="1">Uncharacterized protein</fullName>
    </submittedName>
</protein>
<reference evidence="1" key="1">
    <citation type="submission" date="2020-04" db="EMBL/GenBank/DDBJ databases">
        <authorList>
            <person name="Chiriac C."/>
            <person name="Salcher M."/>
            <person name="Ghai R."/>
            <person name="Kavagutti S V."/>
        </authorList>
    </citation>
    <scope>NUCLEOTIDE SEQUENCE</scope>
</reference>
<evidence type="ECO:0000313" key="4">
    <source>
        <dbReference type="EMBL" id="CAB4221772.1"/>
    </source>
</evidence>
<dbReference type="EMBL" id="LR796439">
    <property type="protein sequence ID" value="CAB4143947.1"/>
    <property type="molecule type" value="Genomic_DNA"/>
</dbReference>
<dbReference type="EMBL" id="LR796996">
    <property type="protein sequence ID" value="CAB4180602.1"/>
    <property type="molecule type" value="Genomic_DNA"/>
</dbReference>
<dbReference type="EMBL" id="LR797505">
    <property type="protein sequence ID" value="CAB4221772.1"/>
    <property type="molecule type" value="Genomic_DNA"/>
</dbReference>
<sequence>MIAIGTKILANDGYSKRLGEVVNHETNRWGDWHVVAVGDGREMVGTIDGPDAKGIGWKVATEAEVARAARYAAAEEAEQGPKTFRNANFDGKRNYDCTNIVACQGGAAPDGVWVECGPEIIAEMKLSPLWIQGGVRFFGWL</sequence>
<evidence type="ECO:0000313" key="2">
    <source>
        <dbReference type="EMBL" id="CAB4180602.1"/>
    </source>
</evidence>
<gene>
    <name evidence="2" type="ORF">UFOVP1045_59</name>
    <name evidence="3" type="ORF">UFOVP1194_13</name>
    <name evidence="4" type="ORF">UFOVP1641_9</name>
    <name evidence="1" type="ORF">UFOVP466_12</name>
</gene>
<dbReference type="EMBL" id="LR797152">
    <property type="protein sequence ID" value="CAB4189786.1"/>
    <property type="molecule type" value="Genomic_DNA"/>
</dbReference>
<evidence type="ECO:0000313" key="3">
    <source>
        <dbReference type="EMBL" id="CAB4189786.1"/>
    </source>
</evidence>
<evidence type="ECO:0000313" key="1">
    <source>
        <dbReference type="EMBL" id="CAB4143947.1"/>
    </source>
</evidence>